<evidence type="ECO:0000313" key="2">
    <source>
        <dbReference type="EMBL" id="PWW22285.1"/>
    </source>
</evidence>
<reference evidence="3" key="1">
    <citation type="submission" date="2018-05" db="EMBL/GenBank/DDBJ databases">
        <authorList>
            <person name="Klenk H.-P."/>
            <person name="Huntemann M."/>
            <person name="Clum A."/>
            <person name="Pillay M."/>
            <person name="Palaniappan K."/>
            <person name="Varghese N."/>
            <person name="Mikhailova N."/>
            <person name="Stamatis D."/>
            <person name="Reddy T."/>
            <person name="Daum C."/>
            <person name="Shapiro N."/>
            <person name="Ivanova N."/>
            <person name="Kyrpides N."/>
            <person name="Woyke T."/>
        </authorList>
    </citation>
    <scope>NUCLEOTIDE SEQUENCE [LARGE SCALE GENOMIC DNA]</scope>
    <source>
        <strain evidence="3">DSM 45417</strain>
    </source>
</reference>
<dbReference type="EMBL" id="QGTX01000001">
    <property type="protein sequence ID" value="PWW22285.1"/>
    <property type="molecule type" value="Genomic_DNA"/>
</dbReference>
<protein>
    <submittedName>
        <fullName evidence="2">SnoaL-like protein</fullName>
    </submittedName>
</protein>
<dbReference type="InterPro" id="IPR037401">
    <property type="entry name" value="SnoaL-like"/>
</dbReference>
<organism evidence="2 3">
    <name type="scientific">Geodermatophilus normandii</name>
    <dbReference type="NCBI Taxonomy" id="1137989"/>
    <lineage>
        <taxon>Bacteria</taxon>
        <taxon>Bacillati</taxon>
        <taxon>Actinomycetota</taxon>
        <taxon>Actinomycetes</taxon>
        <taxon>Geodermatophilales</taxon>
        <taxon>Geodermatophilaceae</taxon>
        <taxon>Geodermatophilus</taxon>
    </lineage>
</organism>
<dbReference type="Gene3D" id="3.10.450.50">
    <property type="match status" value="1"/>
</dbReference>
<comment type="caution">
    <text evidence="2">The sequence shown here is derived from an EMBL/GenBank/DDBJ whole genome shotgun (WGS) entry which is preliminary data.</text>
</comment>
<keyword evidence="3" id="KW-1185">Reference proteome</keyword>
<dbReference type="RefSeq" id="WP_110004937.1">
    <property type="nucleotide sequence ID" value="NZ_QGTX01000001.1"/>
</dbReference>
<feature type="domain" description="SnoaL-like" evidence="1">
    <location>
        <begin position="11"/>
        <end position="104"/>
    </location>
</feature>
<evidence type="ECO:0000313" key="3">
    <source>
        <dbReference type="Proteomes" id="UP000246661"/>
    </source>
</evidence>
<evidence type="ECO:0000259" key="1">
    <source>
        <dbReference type="Pfam" id="PF12680"/>
    </source>
</evidence>
<dbReference type="SUPFAM" id="SSF54427">
    <property type="entry name" value="NTF2-like"/>
    <property type="match status" value="1"/>
</dbReference>
<accession>A0A317QJ82</accession>
<sequence length="126" mass="14738">MDEQSVRAALEHYIRHSAAGDEDRASEIYAEDAVLEFPQSGERFEGVANFREWRRDYPAEVELEIVRVRGRDDFWVVEVRARYDGGPWMSGPAIYEFRGDLVSRETIYVGEAWEAPEWRARWRAAP</sequence>
<dbReference type="Pfam" id="PF12680">
    <property type="entry name" value="SnoaL_2"/>
    <property type="match status" value="1"/>
</dbReference>
<proteinExistence type="predicted"/>
<dbReference type="AlphaFoldDB" id="A0A317QJ82"/>
<dbReference type="Proteomes" id="UP000246661">
    <property type="component" value="Unassembled WGS sequence"/>
</dbReference>
<gene>
    <name evidence="2" type="ORF">JD79_01436</name>
</gene>
<dbReference type="OrthoDB" id="3826377at2"/>
<name>A0A317QJ82_9ACTN</name>
<dbReference type="InterPro" id="IPR032710">
    <property type="entry name" value="NTF2-like_dom_sf"/>
</dbReference>